<gene>
    <name evidence="1" type="ORF">AMETH_0196</name>
</gene>
<dbReference type="EMBL" id="CP009110">
    <property type="protein sequence ID" value="AIJ20288.1"/>
    <property type="molecule type" value="Genomic_DNA"/>
</dbReference>
<sequence>MTSAPDLRAYLRTLDAETLAELLLEQADRDPRLRHELELRAVAYGTVGPVLDTLQRLLDAGTQADLTPLARRMADTEASGAELRRAIGLYARACAVHRPDPRELADWILDTQLDRPGWPEINLADFAAALGDEGLAHLKAALAEAPENDATRRLTEQLAEVTGDVDTLLAILSAQPPTPATTLRIVRMLRSAGRHGEAIAHAARTVVHPREGVLALRRAEFRRHPSPDTYRALRAAAEELGRWPEEREQALARLAEHDPAQAIPVYRLHVDELIQLKDPGGYREAAQRLRELRALHKRADRVPEFGEYLAGLVETHKRKTRLLVEVRNARIALPRVVAGRGAATMGA</sequence>
<protein>
    <submittedName>
        <fullName evidence="1">Uncharacterized protein</fullName>
    </submittedName>
</protein>
<dbReference type="PATRIC" id="fig|1068978.7.peg.210"/>
<dbReference type="eggNOG" id="COG4715">
    <property type="taxonomic scope" value="Bacteria"/>
</dbReference>
<evidence type="ECO:0000313" key="2">
    <source>
        <dbReference type="Proteomes" id="UP000062973"/>
    </source>
</evidence>
<evidence type="ECO:0000313" key="1">
    <source>
        <dbReference type="EMBL" id="AIJ20288.1"/>
    </source>
</evidence>
<dbReference type="STRING" id="1068978.AMETH_0196"/>
<dbReference type="AlphaFoldDB" id="A0A076MHB6"/>
<reference evidence="1 2" key="1">
    <citation type="submission" date="2014-07" db="EMBL/GenBank/DDBJ databases">
        <title>Whole Genome Sequence of the Amycolatopsis methanolica 239.</title>
        <authorList>
            <person name="Tang B."/>
        </authorList>
    </citation>
    <scope>NUCLEOTIDE SEQUENCE [LARGE SCALE GENOMIC DNA]</scope>
    <source>
        <strain evidence="1 2">239</strain>
    </source>
</reference>
<dbReference type="HOGENOM" id="CLU_052465_0_0_11"/>
<name>A0A076MHB6_AMYME</name>
<dbReference type="RefSeq" id="WP_017986151.1">
    <property type="nucleotide sequence ID" value="NZ_AQUL01000001.1"/>
</dbReference>
<keyword evidence="2" id="KW-1185">Reference proteome</keyword>
<dbReference type="OrthoDB" id="3677745at2"/>
<accession>A0A076MHB6</accession>
<organism evidence="1 2">
    <name type="scientific">Amycolatopsis methanolica 239</name>
    <dbReference type="NCBI Taxonomy" id="1068978"/>
    <lineage>
        <taxon>Bacteria</taxon>
        <taxon>Bacillati</taxon>
        <taxon>Actinomycetota</taxon>
        <taxon>Actinomycetes</taxon>
        <taxon>Pseudonocardiales</taxon>
        <taxon>Pseudonocardiaceae</taxon>
        <taxon>Amycolatopsis</taxon>
        <taxon>Amycolatopsis methanolica group</taxon>
    </lineage>
</organism>
<dbReference type="KEGG" id="amq:AMETH_0196"/>
<dbReference type="Proteomes" id="UP000062973">
    <property type="component" value="Chromosome"/>
</dbReference>
<proteinExistence type="predicted"/>